<protein>
    <submittedName>
        <fullName evidence="2">Uncharacterized protein</fullName>
    </submittedName>
</protein>
<proteinExistence type="predicted"/>
<keyword evidence="3" id="KW-1185">Reference proteome</keyword>
<sequence length="564" mass="63519">MLVLISDDSLENPNYNDNPKRLNKDVHVRGCPLTQVWRLDDVGFNPESGLRGLCDLRIVALTAGVEGIGYSVMSNAVKVNFARYRRYTFLLKDSMGTRRPVRYTFVESEHFVPMRKPFSLFTVMMGGKHQMKIFFLDVLKAQSRLQGHACTFKLCYFHIRNSTMKHGIPCNIQAFLVTDTTRGQPAHNPPCGLPGQCRTRKMSVQRPLLCGVYINLEGTGIGTPQFQVVSLRNSKGDRCCGRRSEQQVTDWCRSYQSQHTCFAGFQGSIRRLVDPRWVRWLNVCCRNLIPGGNTNKTSITTDGGYSLRGSRRTLMQDWLLVGHTETVQHLLVVSPFGELITPSSNVLSKQDEEQPKTEMPAELASVRRTILDPIGGNNFNTIFRHGSEYFPGSEPRSQDQRSNRNNSSATSVCSTHINMVRSQPLHPDIPCLGLGNLAVSQSSHFLRMALQPGTEGMLQLNALSIFHEVFPVSRGVLRYLEYQPSCIHRSSLHCAVKDSFKCQSVAERMNQFISYKPYTVAASFSAVTVLLTRKRGNGENGKVLESSSLDTRITRQAYYIRPYS</sequence>
<gene>
    <name evidence="2" type="ORF">CLF_101281</name>
</gene>
<dbReference type="EMBL" id="DF142874">
    <property type="protein sequence ID" value="GAA48183.1"/>
    <property type="molecule type" value="Genomic_DNA"/>
</dbReference>
<name>G7Y5E7_CLOSI</name>
<evidence type="ECO:0000313" key="2">
    <source>
        <dbReference type="EMBL" id="GAA48183.1"/>
    </source>
</evidence>
<reference evidence="2" key="1">
    <citation type="journal article" date="2011" name="Genome Biol.">
        <title>The draft genome of the carcinogenic human liver fluke Clonorchis sinensis.</title>
        <authorList>
            <person name="Wang X."/>
            <person name="Chen W."/>
            <person name="Huang Y."/>
            <person name="Sun J."/>
            <person name="Men J."/>
            <person name="Liu H."/>
            <person name="Luo F."/>
            <person name="Guo L."/>
            <person name="Lv X."/>
            <person name="Deng C."/>
            <person name="Zhou C."/>
            <person name="Fan Y."/>
            <person name="Li X."/>
            <person name="Huang L."/>
            <person name="Hu Y."/>
            <person name="Liang C."/>
            <person name="Hu X."/>
            <person name="Xu J."/>
            <person name="Yu X."/>
        </authorList>
    </citation>
    <scope>NUCLEOTIDE SEQUENCE [LARGE SCALE GENOMIC DNA]</scope>
    <source>
        <strain evidence="2">Henan</strain>
    </source>
</reference>
<dbReference type="Proteomes" id="UP000008909">
    <property type="component" value="Unassembled WGS sequence"/>
</dbReference>
<dbReference type="AlphaFoldDB" id="G7Y5E7"/>
<organism evidence="2 3">
    <name type="scientific">Clonorchis sinensis</name>
    <name type="common">Chinese liver fluke</name>
    <dbReference type="NCBI Taxonomy" id="79923"/>
    <lineage>
        <taxon>Eukaryota</taxon>
        <taxon>Metazoa</taxon>
        <taxon>Spiralia</taxon>
        <taxon>Lophotrochozoa</taxon>
        <taxon>Platyhelminthes</taxon>
        <taxon>Trematoda</taxon>
        <taxon>Digenea</taxon>
        <taxon>Opisthorchiida</taxon>
        <taxon>Opisthorchiata</taxon>
        <taxon>Opisthorchiidae</taxon>
        <taxon>Clonorchis</taxon>
    </lineage>
</organism>
<evidence type="ECO:0000256" key="1">
    <source>
        <dbReference type="SAM" id="MobiDB-lite"/>
    </source>
</evidence>
<reference key="2">
    <citation type="submission" date="2011-10" db="EMBL/GenBank/DDBJ databases">
        <title>The genome and transcriptome sequence of Clonorchis sinensis provide insights into the carcinogenic liver fluke.</title>
        <authorList>
            <person name="Wang X."/>
            <person name="Huang Y."/>
            <person name="Chen W."/>
            <person name="Liu H."/>
            <person name="Guo L."/>
            <person name="Chen Y."/>
            <person name="Luo F."/>
            <person name="Zhou W."/>
            <person name="Sun J."/>
            <person name="Mao Q."/>
            <person name="Liang P."/>
            <person name="Zhou C."/>
            <person name="Tian Y."/>
            <person name="Men J."/>
            <person name="Lv X."/>
            <person name="Huang L."/>
            <person name="Zhou J."/>
            <person name="Hu Y."/>
            <person name="Li R."/>
            <person name="Zhang F."/>
            <person name="Lei H."/>
            <person name="Li X."/>
            <person name="Hu X."/>
            <person name="Liang C."/>
            <person name="Xu J."/>
            <person name="Wu Z."/>
            <person name="Yu X."/>
        </authorList>
    </citation>
    <scope>NUCLEOTIDE SEQUENCE</scope>
    <source>
        <strain>Henan</strain>
    </source>
</reference>
<accession>G7Y5E7</accession>
<evidence type="ECO:0000313" key="3">
    <source>
        <dbReference type="Proteomes" id="UP000008909"/>
    </source>
</evidence>
<feature type="region of interest" description="Disordered" evidence="1">
    <location>
        <begin position="390"/>
        <end position="410"/>
    </location>
</feature>